<protein>
    <submittedName>
        <fullName evidence="1">Uncharacterized protein</fullName>
    </submittedName>
</protein>
<evidence type="ECO:0000313" key="1">
    <source>
        <dbReference type="EMBL" id="MBW0144776.1"/>
    </source>
</evidence>
<comment type="caution">
    <text evidence="1">The sequence shown here is derived from an EMBL/GenBank/DDBJ whole genome shotgun (WGS) entry which is preliminary data.</text>
</comment>
<evidence type="ECO:0000313" key="2">
    <source>
        <dbReference type="Proteomes" id="UP000698028"/>
    </source>
</evidence>
<dbReference type="EMBL" id="JAHVAH010000001">
    <property type="protein sequence ID" value="MBW0144776.1"/>
    <property type="molecule type" value="Genomic_DNA"/>
</dbReference>
<reference evidence="1 2" key="1">
    <citation type="submission" date="2021-07" db="EMBL/GenBank/DDBJ databases">
        <title>The draft genome sequence of Sphingomicrobium sp. B8.</title>
        <authorList>
            <person name="Mu L."/>
        </authorList>
    </citation>
    <scope>NUCLEOTIDE SEQUENCE [LARGE SCALE GENOMIC DNA]</scope>
    <source>
        <strain evidence="1 2">B8</strain>
    </source>
</reference>
<proteinExistence type="predicted"/>
<gene>
    <name evidence="1" type="ORF">KTQ36_05640</name>
</gene>
<dbReference type="RefSeq" id="WP_218632737.1">
    <property type="nucleotide sequence ID" value="NZ_JAHVAH010000001.1"/>
</dbReference>
<keyword evidence="2" id="KW-1185">Reference proteome</keyword>
<sequence length="132" mass="15013">MEGARQDWWIIGSTAVALHGRDPGGIADIDVMLSVEDAERLLEPRAILPENKPPHPQFHSAWFARWDGTPVPVEFMAGFSMYEDGDWQRVTLETRQEIDLNGHRLFVPSVDELRSLFLRFGRGKDLQRAASL</sequence>
<dbReference type="Proteomes" id="UP000698028">
    <property type="component" value="Unassembled WGS sequence"/>
</dbReference>
<accession>A0ABS6V5K7</accession>
<organism evidence="1 2">
    <name type="scientific">Sphingomicrobium clamense</name>
    <dbReference type="NCBI Taxonomy" id="2851013"/>
    <lineage>
        <taxon>Bacteria</taxon>
        <taxon>Pseudomonadati</taxon>
        <taxon>Pseudomonadota</taxon>
        <taxon>Alphaproteobacteria</taxon>
        <taxon>Sphingomonadales</taxon>
        <taxon>Sphingomonadaceae</taxon>
        <taxon>Sphingomicrobium</taxon>
    </lineage>
</organism>
<name>A0ABS6V5K7_9SPHN</name>